<feature type="transmembrane region" description="Helical" evidence="1">
    <location>
        <begin position="15"/>
        <end position="33"/>
    </location>
</feature>
<dbReference type="AlphaFoldDB" id="A0A450TXP1"/>
<gene>
    <name evidence="2" type="ORF">BECKFW1821C_GA0114237_10593</name>
</gene>
<keyword evidence="1" id="KW-0472">Membrane</keyword>
<name>A0A450TXP1_9GAMM</name>
<evidence type="ECO:0000313" key="2">
    <source>
        <dbReference type="EMBL" id="VFJ74212.1"/>
    </source>
</evidence>
<dbReference type="EMBL" id="CAADFE010000059">
    <property type="protein sequence ID" value="VFJ74212.1"/>
    <property type="molecule type" value="Genomic_DNA"/>
</dbReference>
<keyword evidence="1" id="KW-1133">Transmembrane helix</keyword>
<reference evidence="2" key="1">
    <citation type="submission" date="2019-02" db="EMBL/GenBank/DDBJ databases">
        <authorList>
            <person name="Gruber-Vodicka R. H."/>
            <person name="Seah K. B. B."/>
        </authorList>
    </citation>
    <scope>NUCLEOTIDE SEQUENCE</scope>
    <source>
        <strain evidence="2">BECK_BZ131</strain>
    </source>
</reference>
<protein>
    <submittedName>
        <fullName evidence="2">Uncharacterized protein</fullName>
    </submittedName>
</protein>
<keyword evidence="1" id="KW-0812">Transmembrane</keyword>
<sequence length="35" mass="4212">MDKRFEVMTKRMDRFMIRTFGIVIGIIAVLKIWPV</sequence>
<evidence type="ECO:0000256" key="1">
    <source>
        <dbReference type="SAM" id="Phobius"/>
    </source>
</evidence>
<accession>A0A450TXP1</accession>
<organism evidence="2">
    <name type="scientific">Candidatus Kentrum sp. FW</name>
    <dbReference type="NCBI Taxonomy" id="2126338"/>
    <lineage>
        <taxon>Bacteria</taxon>
        <taxon>Pseudomonadati</taxon>
        <taxon>Pseudomonadota</taxon>
        <taxon>Gammaproteobacteria</taxon>
        <taxon>Candidatus Kentrum</taxon>
    </lineage>
</organism>
<proteinExistence type="predicted"/>